<proteinExistence type="predicted"/>
<name>A0A8S5PL70_9CAUD</name>
<sequence>MGQRNVHPIGDKLKIALSKFRRCLRSAHNKIVVSSILLRPKRRAAQIEYPYLDNIICLPGEPGDVLHPFRACRRWCQ</sequence>
<reference evidence="1" key="1">
    <citation type="journal article" date="2021" name="Proc. Natl. Acad. Sci. U.S.A.">
        <title>A Catalog of Tens of Thousands of Viruses from Human Metagenomes Reveals Hidden Associations with Chronic Diseases.</title>
        <authorList>
            <person name="Tisza M.J."/>
            <person name="Buck C.B."/>
        </authorList>
    </citation>
    <scope>NUCLEOTIDE SEQUENCE</scope>
    <source>
        <strain evidence="1">Ct5kv15</strain>
    </source>
</reference>
<protein>
    <submittedName>
        <fullName evidence="1">Uncharacterized protein</fullName>
    </submittedName>
</protein>
<organism evidence="1">
    <name type="scientific">Siphoviridae sp. ct5kv15</name>
    <dbReference type="NCBI Taxonomy" id="2825338"/>
    <lineage>
        <taxon>Viruses</taxon>
        <taxon>Duplodnaviria</taxon>
        <taxon>Heunggongvirae</taxon>
        <taxon>Uroviricota</taxon>
        <taxon>Caudoviricetes</taxon>
    </lineage>
</organism>
<dbReference type="EMBL" id="BK015457">
    <property type="protein sequence ID" value="DAE07814.1"/>
    <property type="molecule type" value="Genomic_DNA"/>
</dbReference>
<evidence type="ECO:0000313" key="1">
    <source>
        <dbReference type="EMBL" id="DAE07814.1"/>
    </source>
</evidence>
<accession>A0A8S5PL70</accession>